<reference evidence="2 3" key="1">
    <citation type="submission" date="2019-10" db="EMBL/GenBank/DDBJ databases">
        <title>Chromosome-level genome assembly of Tarim red deer.</title>
        <authorList>
            <person name="Ba H."/>
        </authorList>
    </citation>
    <scope>NUCLEOTIDE SEQUENCE [LARGE SCALE GENOMIC DNA]</scope>
    <source>
        <strain evidence="2">CEY-2017</strain>
        <tissue evidence="2">Blood</tissue>
    </source>
</reference>
<sequence>MSSNATSIPLATAGRNSSRELPGNPLEYPDYDSVMDVSKTCYSILMAALSVMAPDDAPESEEEQGEISDYKCALCEHFKDKPNP</sequence>
<name>A0A833WBN5_9CERV</name>
<organism evidence="2 3">
    <name type="scientific">Cervus hanglu yarkandensis</name>
    <name type="common">Yarkand deer</name>
    <dbReference type="NCBI Taxonomy" id="84702"/>
    <lineage>
        <taxon>Eukaryota</taxon>
        <taxon>Metazoa</taxon>
        <taxon>Chordata</taxon>
        <taxon>Craniata</taxon>
        <taxon>Vertebrata</taxon>
        <taxon>Euteleostomi</taxon>
        <taxon>Mammalia</taxon>
        <taxon>Eutheria</taxon>
        <taxon>Laurasiatheria</taxon>
        <taxon>Artiodactyla</taxon>
        <taxon>Ruminantia</taxon>
        <taxon>Pecora</taxon>
        <taxon>Cervidae</taxon>
        <taxon>Cervinae</taxon>
        <taxon>Cervus</taxon>
    </lineage>
</organism>
<keyword evidence="3" id="KW-1185">Reference proteome</keyword>
<accession>A0A833WBN5</accession>
<feature type="region of interest" description="Disordered" evidence="1">
    <location>
        <begin position="1"/>
        <end position="29"/>
    </location>
</feature>
<evidence type="ECO:0000256" key="1">
    <source>
        <dbReference type="SAM" id="MobiDB-lite"/>
    </source>
</evidence>
<evidence type="ECO:0000313" key="2">
    <source>
        <dbReference type="EMBL" id="KAF4008616.1"/>
    </source>
</evidence>
<comment type="caution">
    <text evidence="2">The sequence shown here is derived from an EMBL/GenBank/DDBJ whole genome shotgun (WGS) entry which is preliminary data.</text>
</comment>
<evidence type="ECO:0000313" key="3">
    <source>
        <dbReference type="Proteomes" id="UP000631465"/>
    </source>
</evidence>
<protein>
    <submittedName>
        <fullName evidence="2">Uncharacterized protein</fullName>
    </submittedName>
</protein>
<proteinExistence type="predicted"/>
<gene>
    <name evidence="2" type="ORF">G4228_020387</name>
</gene>
<dbReference type="EMBL" id="WMHW01003548">
    <property type="protein sequence ID" value="KAF4008616.1"/>
    <property type="molecule type" value="Genomic_DNA"/>
</dbReference>
<dbReference type="Proteomes" id="UP000631465">
    <property type="component" value="Unassembled WGS sequence"/>
</dbReference>
<dbReference type="AlphaFoldDB" id="A0A833WBN5"/>